<feature type="compositionally biased region" description="Low complexity" evidence="1">
    <location>
        <begin position="199"/>
        <end position="212"/>
    </location>
</feature>
<organism evidence="3 4">
    <name type="scientific">Rhizomicrobium palustre</name>
    <dbReference type="NCBI Taxonomy" id="189966"/>
    <lineage>
        <taxon>Bacteria</taxon>
        <taxon>Pseudomonadati</taxon>
        <taxon>Pseudomonadota</taxon>
        <taxon>Alphaproteobacteria</taxon>
        <taxon>Micropepsales</taxon>
        <taxon>Micropepsaceae</taxon>
        <taxon>Rhizomicrobium</taxon>
    </lineage>
</organism>
<keyword evidence="4" id="KW-1185">Reference proteome</keyword>
<protein>
    <submittedName>
        <fullName evidence="3">Uncharacterized protein</fullName>
    </submittedName>
</protein>
<gene>
    <name evidence="3" type="ORF">FHS83_001933</name>
</gene>
<name>A0A846MZF2_9PROT</name>
<evidence type="ECO:0000313" key="4">
    <source>
        <dbReference type="Proteomes" id="UP000570514"/>
    </source>
</evidence>
<dbReference type="AlphaFoldDB" id="A0A846MZF2"/>
<comment type="caution">
    <text evidence="3">The sequence shown here is derived from an EMBL/GenBank/DDBJ whole genome shotgun (WGS) entry which is preliminary data.</text>
</comment>
<keyword evidence="2" id="KW-0812">Transmembrane</keyword>
<evidence type="ECO:0000256" key="1">
    <source>
        <dbReference type="SAM" id="MobiDB-lite"/>
    </source>
</evidence>
<dbReference type="EMBL" id="JAASRM010000001">
    <property type="protein sequence ID" value="NIK88615.1"/>
    <property type="molecule type" value="Genomic_DNA"/>
</dbReference>
<dbReference type="Proteomes" id="UP000570514">
    <property type="component" value="Unassembled WGS sequence"/>
</dbReference>
<feature type="transmembrane region" description="Helical" evidence="2">
    <location>
        <begin position="23"/>
        <end position="43"/>
    </location>
</feature>
<evidence type="ECO:0000256" key="2">
    <source>
        <dbReference type="SAM" id="Phobius"/>
    </source>
</evidence>
<feature type="region of interest" description="Disordered" evidence="1">
    <location>
        <begin position="150"/>
        <end position="212"/>
    </location>
</feature>
<keyword evidence="2" id="KW-0472">Membrane</keyword>
<feature type="compositionally biased region" description="Low complexity" evidence="1">
    <location>
        <begin position="169"/>
        <end position="184"/>
    </location>
</feature>
<evidence type="ECO:0000313" key="3">
    <source>
        <dbReference type="EMBL" id="NIK88615.1"/>
    </source>
</evidence>
<reference evidence="3 4" key="1">
    <citation type="submission" date="2020-03" db="EMBL/GenBank/DDBJ databases">
        <title>Genomic Encyclopedia of Type Strains, Phase IV (KMG-IV): sequencing the most valuable type-strain genomes for metagenomic binning, comparative biology and taxonomic classification.</title>
        <authorList>
            <person name="Goeker M."/>
        </authorList>
    </citation>
    <scope>NUCLEOTIDE SEQUENCE [LARGE SCALE GENOMIC DNA]</scope>
    <source>
        <strain evidence="3 4">DSM 19867</strain>
    </source>
</reference>
<proteinExistence type="predicted"/>
<sequence length="212" mass="21804">MSDATPPAKSASLIDTLKSDKRVWVGGGVVAVAAVAAGLYFGGVFGPSSHDICYATLKQAKDYGVISPSAELSGSAKSTDVKNRKSCGATAGGDTYTLLADVKKEDSEHKKCRDLKKQNSCVALYSVARADGMTTYQVREIPPGETDEALAATEGQQQQQQAGAPSVSGAPATGQAAQQPGEGTMDTETAVDNSGSMHGPQQGAQQQPAPQQ</sequence>
<accession>A0A846MZF2</accession>
<feature type="compositionally biased region" description="Polar residues" evidence="1">
    <location>
        <begin position="186"/>
        <end position="196"/>
    </location>
</feature>
<keyword evidence="2" id="KW-1133">Transmembrane helix</keyword>
<dbReference type="RefSeq" id="WP_167082774.1">
    <property type="nucleotide sequence ID" value="NZ_BAAADC010000001.1"/>
</dbReference>